<evidence type="ECO:0000256" key="2">
    <source>
        <dbReference type="SAM" id="MobiDB-lite"/>
    </source>
</evidence>
<dbReference type="InterPro" id="IPR001138">
    <property type="entry name" value="Zn2Cys6_DnaBD"/>
</dbReference>
<dbReference type="Gene3D" id="4.10.240.10">
    <property type="entry name" value="Zn(2)-C6 fungal-type DNA-binding domain"/>
    <property type="match status" value="1"/>
</dbReference>
<dbReference type="AlphaFoldDB" id="A0A6A6TF12"/>
<dbReference type="GO" id="GO:0008270">
    <property type="term" value="F:zinc ion binding"/>
    <property type="evidence" value="ECO:0007669"/>
    <property type="project" value="InterPro"/>
</dbReference>
<organism evidence="4 5">
    <name type="scientific">Lophiostoma macrostomum CBS 122681</name>
    <dbReference type="NCBI Taxonomy" id="1314788"/>
    <lineage>
        <taxon>Eukaryota</taxon>
        <taxon>Fungi</taxon>
        <taxon>Dikarya</taxon>
        <taxon>Ascomycota</taxon>
        <taxon>Pezizomycotina</taxon>
        <taxon>Dothideomycetes</taxon>
        <taxon>Pleosporomycetidae</taxon>
        <taxon>Pleosporales</taxon>
        <taxon>Lophiostomataceae</taxon>
        <taxon>Lophiostoma</taxon>
    </lineage>
</organism>
<feature type="region of interest" description="Disordered" evidence="2">
    <location>
        <begin position="1"/>
        <end position="24"/>
    </location>
</feature>
<feature type="domain" description="Zn(2)-C6 fungal-type" evidence="3">
    <location>
        <begin position="30"/>
        <end position="64"/>
    </location>
</feature>
<gene>
    <name evidence="4" type="ORF">K491DRAFT_690725</name>
</gene>
<dbReference type="PROSITE" id="PS50048">
    <property type="entry name" value="ZN2_CY6_FUNGAL_2"/>
    <property type="match status" value="1"/>
</dbReference>
<dbReference type="GO" id="GO:0000981">
    <property type="term" value="F:DNA-binding transcription factor activity, RNA polymerase II-specific"/>
    <property type="evidence" value="ECO:0007669"/>
    <property type="project" value="InterPro"/>
</dbReference>
<keyword evidence="5" id="KW-1185">Reference proteome</keyword>
<proteinExistence type="predicted"/>
<protein>
    <recommendedName>
        <fullName evidence="3">Zn(2)-C6 fungal-type domain-containing protein</fullName>
    </recommendedName>
</protein>
<evidence type="ECO:0000313" key="4">
    <source>
        <dbReference type="EMBL" id="KAF2657837.1"/>
    </source>
</evidence>
<feature type="region of interest" description="Disordered" evidence="2">
    <location>
        <begin position="63"/>
        <end position="125"/>
    </location>
</feature>
<dbReference type="InterPro" id="IPR036864">
    <property type="entry name" value="Zn2-C6_fun-type_DNA-bd_sf"/>
</dbReference>
<dbReference type="Proteomes" id="UP000799324">
    <property type="component" value="Unassembled WGS sequence"/>
</dbReference>
<name>A0A6A6TF12_9PLEO</name>
<evidence type="ECO:0000313" key="5">
    <source>
        <dbReference type="Proteomes" id="UP000799324"/>
    </source>
</evidence>
<reference evidence="4" key="1">
    <citation type="journal article" date="2020" name="Stud. Mycol.">
        <title>101 Dothideomycetes genomes: a test case for predicting lifestyles and emergence of pathogens.</title>
        <authorList>
            <person name="Haridas S."/>
            <person name="Albert R."/>
            <person name="Binder M."/>
            <person name="Bloem J."/>
            <person name="Labutti K."/>
            <person name="Salamov A."/>
            <person name="Andreopoulos B."/>
            <person name="Baker S."/>
            <person name="Barry K."/>
            <person name="Bills G."/>
            <person name="Bluhm B."/>
            <person name="Cannon C."/>
            <person name="Castanera R."/>
            <person name="Culley D."/>
            <person name="Daum C."/>
            <person name="Ezra D."/>
            <person name="Gonzalez J."/>
            <person name="Henrissat B."/>
            <person name="Kuo A."/>
            <person name="Liang C."/>
            <person name="Lipzen A."/>
            <person name="Lutzoni F."/>
            <person name="Magnuson J."/>
            <person name="Mondo S."/>
            <person name="Nolan M."/>
            <person name="Ohm R."/>
            <person name="Pangilinan J."/>
            <person name="Park H.-J."/>
            <person name="Ramirez L."/>
            <person name="Alfaro M."/>
            <person name="Sun H."/>
            <person name="Tritt A."/>
            <person name="Yoshinaga Y."/>
            <person name="Zwiers L.-H."/>
            <person name="Turgeon B."/>
            <person name="Goodwin S."/>
            <person name="Spatafora J."/>
            <person name="Crous P."/>
            <person name="Grigoriev I."/>
        </authorList>
    </citation>
    <scope>NUCLEOTIDE SEQUENCE</scope>
    <source>
        <strain evidence="4">CBS 122681</strain>
    </source>
</reference>
<dbReference type="SMART" id="SM00066">
    <property type="entry name" value="GAL4"/>
    <property type="match status" value="1"/>
</dbReference>
<dbReference type="PROSITE" id="PS00463">
    <property type="entry name" value="ZN2_CY6_FUNGAL_1"/>
    <property type="match status" value="1"/>
</dbReference>
<keyword evidence="1" id="KW-0539">Nucleus</keyword>
<dbReference type="EMBL" id="MU004321">
    <property type="protein sequence ID" value="KAF2657837.1"/>
    <property type="molecule type" value="Genomic_DNA"/>
</dbReference>
<dbReference type="Pfam" id="PF00172">
    <property type="entry name" value="Zn_clus"/>
    <property type="match status" value="1"/>
</dbReference>
<dbReference type="SUPFAM" id="SSF57701">
    <property type="entry name" value="Zn2/Cys6 DNA-binding domain"/>
    <property type="match status" value="1"/>
</dbReference>
<feature type="compositionally biased region" description="Polar residues" evidence="2">
    <location>
        <begin position="78"/>
        <end position="102"/>
    </location>
</feature>
<sequence length="496" mass="53875">MSDPTSAPASGRAAKPLPNNLGDTTRRRWACDRCHAQKLRCLRTINAEGGDCDRCIRVSATCGYSPPGRMGRPARSDSAASNSAKRARDSSTSGNEPSKRQSPTPPTPPRSIAREPSPHSSIDVPLDDLLLDHSYPTSAPADTTFFPLLHDPNPFMGMVPDMTATAFTPDSPNSALFAAGFNPGPETFMGMHDTDKYVRELITLSLSQYEQFRLVERSRELTGLDKEALFTRLQGYPIGEMLENAQKLTSLIESFLQASRPRENSTGAYWNEFLGPLDLGKELVMDPEPMSSNASTDGSVMDFSDTWNMMPELPTIPTPNTASSISSNGMPAANGLGGKKADTSTTLLVLSCYIRLARLYILFFADLHCFLLPTHQPDPASSCDRRLFPGLKLGSFQPFAGTGLEISMVVQVSEHMLSRLHKALGLSSGDDSDNGSQGPHGRAWNWTSMEMITPVLMRAVQAQEGLDAQDDKGDTASQLGLAIDGVKRLLQARAFM</sequence>
<evidence type="ECO:0000256" key="1">
    <source>
        <dbReference type="ARBA" id="ARBA00023242"/>
    </source>
</evidence>
<dbReference type="CDD" id="cd00067">
    <property type="entry name" value="GAL4"/>
    <property type="match status" value="1"/>
</dbReference>
<dbReference type="OrthoDB" id="3915506at2759"/>
<evidence type="ECO:0000259" key="3">
    <source>
        <dbReference type="PROSITE" id="PS50048"/>
    </source>
</evidence>
<accession>A0A6A6TF12</accession>